<accession>A0ABR0KES0</accession>
<proteinExistence type="predicted"/>
<name>A0ABR0KES0_9EURO</name>
<dbReference type="Proteomes" id="UP001345013">
    <property type="component" value="Unassembled WGS sequence"/>
</dbReference>
<sequence>MSDGSTSKRSFKGSSKAWAHANGEPENEARALRVLEIMNDFRTLQVHITSLVTRAEASPPDQASYYLDGYVVIRQCSAEAQAILATHYNPGNLGVEPGNIPGTEVQKATLQRILLDSSTRRFSAHKIYLRAAAGMRWVQLRQQASSGSLSPDKKAQVLRALDTRIRQELSNITDESVVNDLRDADRRKNYWVDEDPTLERMLAWIRRQG</sequence>
<evidence type="ECO:0000313" key="2">
    <source>
        <dbReference type="EMBL" id="KAK5094018.1"/>
    </source>
</evidence>
<evidence type="ECO:0000256" key="1">
    <source>
        <dbReference type="SAM" id="MobiDB-lite"/>
    </source>
</evidence>
<feature type="region of interest" description="Disordered" evidence="1">
    <location>
        <begin position="1"/>
        <end position="23"/>
    </location>
</feature>
<reference evidence="2 3" key="1">
    <citation type="submission" date="2023-08" db="EMBL/GenBank/DDBJ databases">
        <title>Black Yeasts Isolated from many extreme environments.</title>
        <authorList>
            <person name="Coleine C."/>
            <person name="Stajich J.E."/>
            <person name="Selbmann L."/>
        </authorList>
    </citation>
    <scope>NUCLEOTIDE SEQUENCE [LARGE SCALE GENOMIC DNA]</scope>
    <source>
        <strain evidence="2 3">CCFEE 5885</strain>
    </source>
</reference>
<comment type="caution">
    <text evidence="2">The sequence shown here is derived from an EMBL/GenBank/DDBJ whole genome shotgun (WGS) entry which is preliminary data.</text>
</comment>
<evidence type="ECO:0000313" key="3">
    <source>
        <dbReference type="Proteomes" id="UP001345013"/>
    </source>
</evidence>
<organism evidence="2 3">
    <name type="scientific">Lithohypha guttulata</name>
    <dbReference type="NCBI Taxonomy" id="1690604"/>
    <lineage>
        <taxon>Eukaryota</taxon>
        <taxon>Fungi</taxon>
        <taxon>Dikarya</taxon>
        <taxon>Ascomycota</taxon>
        <taxon>Pezizomycotina</taxon>
        <taxon>Eurotiomycetes</taxon>
        <taxon>Chaetothyriomycetidae</taxon>
        <taxon>Chaetothyriales</taxon>
        <taxon>Trichomeriaceae</taxon>
        <taxon>Lithohypha</taxon>
    </lineage>
</organism>
<protein>
    <submittedName>
        <fullName evidence="2">Uncharacterized protein</fullName>
    </submittedName>
</protein>
<keyword evidence="3" id="KW-1185">Reference proteome</keyword>
<gene>
    <name evidence="2" type="ORF">LTR24_003826</name>
</gene>
<dbReference type="EMBL" id="JAVRRG010000037">
    <property type="protein sequence ID" value="KAK5094018.1"/>
    <property type="molecule type" value="Genomic_DNA"/>
</dbReference>